<evidence type="ECO:0000313" key="3">
    <source>
        <dbReference type="Proteomes" id="UP000015453"/>
    </source>
</evidence>
<feature type="non-terminal residue" evidence="2">
    <location>
        <position position="1"/>
    </location>
</feature>
<sequence length="140" mass="15806">EESEDEELADLEEEVNEMARKILQYRNTLPDQLTSTLSSRLTARRSLSPVHLPDRLAGRVTESESVSDSEAGLSRGRCSCSFFACFCEIEEIRLLKEKLSNNTCKLPIVLKRMKDCITRMDRLESSSGGIGVIHPAFKRK</sequence>
<keyword evidence="1" id="KW-0175">Coiled coil</keyword>
<organism evidence="2 3">
    <name type="scientific">Genlisea aurea</name>
    <dbReference type="NCBI Taxonomy" id="192259"/>
    <lineage>
        <taxon>Eukaryota</taxon>
        <taxon>Viridiplantae</taxon>
        <taxon>Streptophyta</taxon>
        <taxon>Embryophyta</taxon>
        <taxon>Tracheophyta</taxon>
        <taxon>Spermatophyta</taxon>
        <taxon>Magnoliopsida</taxon>
        <taxon>eudicotyledons</taxon>
        <taxon>Gunneridae</taxon>
        <taxon>Pentapetalae</taxon>
        <taxon>asterids</taxon>
        <taxon>lamiids</taxon>
        <taxon>Lamiales</taxon>
        <taxon>Lentibulariaceae</taxon>
        <taxon>Genlisea</taxon>
    </lineage>
</organism>
<name>S8DC89_9LAMI</name>
<keyword evidence="3" id="KW-1185">Reference proteome</keyword>
<gene>
    <name evidence="2" type="ORF">M569_14416</name>
</gene>
<dbReference type="AlphaFoldDB" id="S8DC89"/>
<dbReference type="EMBL" id="AUSU01007610">
    <property type="protein sequence ID" value="EPS60388.1"/>
    <property type="molecule type" value="Genomic_DNA"/>
</dbReference>
<dbReference type="Proteomes" id="UP000015453">
    <property type="component" value="Unassembled WGS sequence"/>
</dbReference>
<accession>S8DC89</accession>
<protein>
    <submittedName>
        <fullName evidence="2">Uncharacterized protein</fullName>
    </submittedName>
</protein>
<evidence type="ECO:0000256" key="1">
    <source>
        <dbReference type="SAM" id="Coils"/>
    </source>
</evidence>
<comment type="caution">
    <text evidence="2">The sequence shown here is derived from an EMBL/GenBank/DDBJ whole genome shotgun (WGS) entry which is preliminary data.</text>
</comment>
<feature type="non-terminal residue" evidence="2">
    <location>
        <position position="140"/>
    </location>
</feature>
<dbReference type="OrthoDB" id="781564at2759"/>
<proteinExistence type="predicted"/>
<dbReference type="PANTHER" id="PTHR36045">
    <property type="entry name" value="OS04G0558500 PROTEIN"/>
    <property type="match status" value="1"/>
</dbReference>
<reference evidence="2 3" key="1">
    <citation type="journal article" date="2013" name="BMC Genomics">
        <title>The miniature genome of a carnivorous plant Genlisea aurea contains a low number of genes and short non-coding sequences.</title>
        <authorList>
            <person name="Leushkin E.V."/>
            <person name="Sutormin R.A."/>
            <person name="Nabieva E.R."/>
            <person name="Penin A.A."/>
            <person name="Kondrashov A.S."/>
            <person name="Logacheva M.D."/>
        </authorList>
    </citation>
    <scope>NUCLEOTIDE SEQUENCE [LARGE SCALE GENOMIC DNA]</scope>
</reference>
<evidence type="ECO:0000313" key="2">
    <source>
        <dbReference type="EMBL" id="EPS60388.1"/>
    </source>
</evidence>
<feature type="coiled-coil region" evidence="1">
    <location>
        <begin position="1"/>
        <end position="28"/>
    </location>
</feature>
<dbReference type="PANTHER" id="PTHR36045:SF2">
    <property type="entry name" value="OS04G0558500 PROTEIN"/>
    <property type="match status" value="1"/>
</dbReference>